<protein>
    <submittedName>
        <fullName evidence="8">Beta-catenin-like protein 1</fullName>
    </submittedName>
</protein>
<organism evidence="8 9">
    <name type="scientific">Mucuna pruriens</name>
    <name type="common">Velvet bean</name>
    <name type="synonym">Dolichos pruriens</name>
    <dbReference type="NCBI Taxonomy" id="157652"/>
    <lineage>
        <taxon>Eukaryota</taxon>
        <taxon>Viridiplantae</taxon>
        <taxon>Streptophyta</taxon>
        <taxon>Embryophyta</taxon>
        <taxon>Tracheophyta</taxon>
        <taxon>Spermatophyta</taxon>
        <taxon>Magnoliopsida</taxon>
        <taxon>eudicotyledons</taxon>
        <taxon>Gunneridae</taxon>
        <taxon>Pentapetalae</taxon>
        <taxon>rosids</taxon>
        <taxon>fabids</taxon>
        <taxon>Fabales</taxon>
        <taxon>Fabaceae</taxon>
        <taxon>Papilionoideae</taxon>
        <taxon>50 kb inversion clade</taxon>
        <taxon>NPAAA clade</taxon>
        <taxon>indigoferoid/millettioid clade</taxon>
        <taxon>Phaseoleae</taxon>
        <taxon>Mucuna</taxon>
    </lineage>
</organism>
<comment type="subcellular location">
    <subcellularLocation>
        <location evidence="1">Nucleus</location>
    </subcellularLocation>
</comment>
<dbReference type="Pfam" id="PF08216">
    <property type="entry name" value="CTNNBL"/>
    <property type="match status" value="1"/>
</dbReference>
<evidence type="ECO:0000256" key="5">
    <source>
        <dbReference type="ARBA" id="ARBA00023242"/>
    </source>
</evidence>
<evidence type="ECO:0000256" key="6">
    <source>
        <dbReference type="SAM" id="MobiDB-lite"/>
    </source>
</evidence>
<reference evidence="8" key="1">
    <citation type="submission" date="2018-05" db="EMBL/GenBank/DDBJ databases">
        <title>Draft genome of Mucuna pruriens seed.</title>
        <authorList>
            <person name="Nnadi N.E."/>
            <person name="Vos R."/>
            <person name="Hasami M.H."/>
            <person name="Devisetty U.K."/>
            <person name="Aguiy J.C."/>
        </authorList>
    </citation>
    <scope>NUCLEOTIDE SEQUENCE [LARGE SCALE GENOMIC DNA]</scope>
    <source>
        <strain evidence="8">JCA_2017</strain>
    </source>
</reference>
<comment type="caution">
    <text evidence="8">The sequence shown here is derived from an EMBL/GenBank/DDBJ whole genome shotgun (WGS) entry which is preliminary data.</text>
</comment>
<keyword evidence="3" id="KW-0677">Repeat</keyword>
<proteinExistence type="predicted"/>
<dbReference type="InterPro" id="IPR011989">
    <property type="entry name" value="ARM-like"/>
</dbReference>
<dbReference type="InterPro" id="IPR013180">
    <property type="entry name" value="CTNNBL1_N"/>
</dbReference>
<dbReference type="PANTHER" id="PTHR14978">
    <property type="entry name" value="BETA-CATENIN-LIKE PROTEIN 1 NUCLEAR ASSOCIATED PROTEIN"/>
    <property type="match status" value="1"/>
</dbReference>
<dbReference type="PANTHER" id="PTHR14978:SF0">
    <property type="entry name" value="BETA-CATENIN-LIKE PROTEIN 1"/>
    <property type="match status" value="1"/>
</dbReference>
<feature type="non-terminal residue" evidence="8">
    <location>
        <position position="1"/>
    </location>
</feature>
<evidence type="ECO:0000256" key="4">
    <source>
        <dbReference type="ARBA" id="ARBA00023054"/>
    </source>
</evidence>
<gene>
    <name evidence="8" type="primary">Ctnnbl1</name>
    <name evidence="8" type="ORF">CR513_13836</name>
</gene>
<evidence type="ECO:0000313" key="9">
    <source>
        <dbReference type="Proteomes" id="UP000257109"/>
    </source>
</evidence>
<dbReference type="STRING" id="157652.A0A371HIQ3"/>
<dbReference type="EMBL" id="QJKJ01002482">
    <property type="protein sequence ID" value="RDY02671.1"/>
    <property type="molecule type" value="Genomic_DNA"/>
</dbReference>
<dbReference type="AlphaFoldDB" id="A0A371HIQ3"/>
<keyword evidence="2" id="KW-0597">Phosphoprotein</keyword>
<feature type="domain" description="Beta-catenin-like protein 1 N-terminal" evidence="7">
    <location>
        <begin position="2"/>
        <end position="103"/>
    </location>
</feature>
<feature type="region of interest" description="Disordered" evidence="6">
    <location>
        <begin position="142"/>
        <end position="166"/>
    </location>
</feature>
<name>A0A371HIQ3_MUCPR</name>
<accession>A0A371HIQ3</accession>
<evidence type="ECO:0000256" key="2">
    <source>
        <dbReference type="ARBA" id="ARBA00022553"/>
    </source>
</evidence>
<sequence length="166" mass="19221">MDLLNHDTIDIAINIMQLLLDLIDEDVLDDNDDSAKILVDSSVLELLIQNLHRLFNSDPDKNVIVYNTLATVENMVEVKPAVAVCKRTKLLKWLLRKIKVREFDRTVCEKAANQWSPKRVKRPIKGYQSTIAEAERLARGRQLMTSRDRKTHKRPLINDYRGQKDS</sequence>
<evidence type="ECO:0000313" key="8">
    <source>
        <dbReference type="EMBL" id="RDY02671.1"/>
    </source>
</evidence>
<dbReference type="Proteomes" id="UP000257109">
    <property type="component" value="Unassembled WGS sequence"/>
</dbReference>
<dbReference type="GO" id="GO:0005681">
    <property type="term" value="C:spliceosomal complex"/>
    <property type="evidence" value="ECO:0007669"/>
    <property type="project" value="TreeGrafter"/>
</dbReference>
<dbReference type="Gene3D" id="1.25.10.10">
    <property type="entry name" value="Leucine-rich Repeat Variant"/>
    <property type="match status" value="1"/>
</dbReference>
<keyword evidence="9" id="KW-1185">Reference proteome</keyword>
<dbReference type="InterPro" id="IPR039678">
    <property type="entry name" value="CTNNBL1"/>
</dbReference>
<dbReference type="OrthoDB" id="1898821at2759"/>
<evidence type="ECO:0000256" key="1">
    <source>
        <dbReference type="ARBA" id="ARBA00004123"/>
    </source>
</evidence>
<evidence type="ECO:0000259" key="7">
    <source>
        <dbReference type="Pfam" id="PF08216"/>
    </source>
</evidence>
<evidence type="ECO:0000256" key="3">
    <source>
        <dbReference type="ARBA" id="ARBA00022737"/>
    </source>
</evidence>
<keyword evidence="4" id="KW-0175">Coiled coil</keyword>
<keyword evidence="5" id="KW-0539">Nucleus</keyword>